<evidence type="ECO:0000256" key="10">
    <source>
        <dbReference type="HAMAP-Rule" id="MF_00185"/>
    </source>
</evidence>
<evidence type="ECO:0000256" key="8">
    <source>
        <dbReference type="ARBA" id="ARBA00022842"/>
    </source>
</evidence>
<dbReference type="PANTHER" id="PTHR11088">
    <property type="entry name" value="TRNA DIMETHYLALLYLTRANSFERASE"/>
    <property type="match status" value="1"/>
</dbReference>
<comment type="cofactor">
    <cofactor evidence="1 10">
        <name>Mg(2+)</name>
        <dbReference type="ChEBI" id="CHEBI:18420"/>
    </cofactor>
</comment>
<accession>A0A7G7YNQ2</accession>
<evidence type="ECO:0000313" key="15">
    <source>
        <dbReference type="Proteomes" id="UP000515275"/>
    </source>
</evidence>
<evidence type="ECO:0000256" key="13">
    <source>
        <dbReference type="RuleBase" id="RU003785"/>
    </source>
</evidence>
<organism evidence="14 15">
    <name type="scientific">Corynebacterium anserum</name>
    <dbReference type="NCBI Taxonomy" id="2684406"/>
    <lineage>
        <taxon>Bacteria</taxon>
        <taxon>Bacillati</taxon>
        <taxon>Actinomycetota</taxon>
        <taxon>Actinomycetes</taxon>
        <taxon>Mycobacteriales</taxon>
        <taxon>Corynebacteriaceae</taxon>
        <taxon>Corynebacterium</taxon>
    </lineage>
</organism>
<keyword evidence="4 10" id="KW-0808">Transferase</keyword>
<evidence type="ECO:0000256" key="1">
    <source>
        <dbReference type="ARBA" id="ARBA00001946"/>
    </source>
</evidence>
<comment type="similarity">
    <text evidence="3 10 13">Belongs to the IPP transferase family.</text>
</comment>
<dbReference type="Pfam" id="PF01715">
    <property type="entry name" value="IPPT"/>
    <property type="match status" value="1"/>
</dbReference>
<keyword evidence="5 10" id="KW-0819">tRNA processing</keyword>
<dbReference type="Proteomes" id="UP000515275">
    <property type="component" value="Chromosome"/>
</dbReference>
<dbReference type="Gene3D" id="1.10.20.140">
    <property type="match status" value="1"/>
</dbReference>
<proteinExistence type="inferred from homology"/>
<dbReference type="EC" id="2.5.1.75" evidence="10"/>
<dbReference type="FunFam" id="1.10.20.140:FF:000001">
    <property type="entry name" value="tRNA dimethylallyltransferase"/>
    <property type="match status" value="1"/>
</dbReference>
<evidence type="ECO:0000256" key="7">
    <source>
        <dbReference type="ARBA" id="ARBA00022840"/>
    </source>
</evidence>
<evidence type="ECO:0000256" key="6">
    <source>
        <dbReference type="ARBA" id="ARBA00022741"/>
    </source>
</evidence>
<dbReference type="RefSeq" id="WP_185769869.1">
    <property type="nucleotide sequence ID" value="NZ_CP046883.1"/>
</dbReference>
<evidence type="ECO:0000256" key="2">
    <source>
        <dbReference type="ARBA" id="ARBA00003213"/>
    </source>
</evidence>
<dbReference type="NCBIfam" id="TIGR00174">
    <property type="entry name" value="miaA"/>
    <property type="match status" value="1"/>
</dbReference>
<gene>
    <name evidence="10 14" type="primary">miaA</name>
    <name evidence="14" type="ORF">GP473_05135</name>
</gene>
<evidence type="ECO:0000313" key="14">
    <source>
        <dbReference type="EMBL" id="QNH96122.1"/>
    </source>
</evidence>
<dbReference type="InterPro" id="IPR027417">
    <property type="entry name" value="P-loop_NTPase"/>
</dbReference>
<evidence type="ECO:0000256" key="4">
    <source>
        <dbReference type="ARBA" id="ARBA00022679"/>
    </source>
</evidence>
<keyword evidence="6 10" id="KW-0547">Nucleotide-binding</keyword>
<dbReference type="InterPro" id="IPR018022">
    <property type="entry name" value="IPT"/>
</dbReference>
<feature type="region of interest" description="Interaction with substrate tRNA" evidence="10">
    <location>
        <begin position="43"/>
        <end position="46"/>
    </location>
</feature>
<name>A0A7G7YNQ2_9CORY</name>
<dbReference type="AlphaFoldDB" id="A0A7G7YNQ2"/>
<dbReference type="EMBL" id="CP046883">
    <property type="protein sequence ID" value="QNH96122.1"/>
    <property type="molecule type" value="Genomic_DNA"/>
</dbReference>
<dbReference type="HAMAP" id="MF_00185">
    <property type="entry name" value="IPP_trans"/>
    <property type="match status" value="1"/>
</dbReference>
<feature type="site" description="Interaction with substrate tRNA" evidence="10">
    <location>
        <position position="109"/>
    </location>
</feature>
<keyword evidence="8 10" id="KW-0460">Magnesium</keyword>
<keyword evidence="15" id="KW-1185">Reference proteome</keyword>
<keyword evidence="7 10" id="KW-0067">ATP-binding</keyword>
<evidence type="ECO:0000256" key="11">
    <source>
        <dbReference type="RuleBase" id="RU003783"/>
    </source>
</evidence>
<dbReference type="Gene3D" id="3.40.50.300">
    <property type="entry name" value="P-loop containing nucleotide triphosphate hydrolases"/>
    <property type="match status" value="1"/>
</dbReference>
<dbReference type="KEGG" id="cans:GP473_05135"/>
<protein>
    <recommendedName>
        <fullName evidence="10">tRNA dimethylallyltransferase</fullName>
        <ecNumber evidence="10">2.5.1.75</ecNumber>
    </recommendedName>
    <alternativeName>
        <fullName evidence="10">Dimethylallyl diphosphate:tRNA dimethylallyltransferase</fullName>
        <shortName evidence="10">DMAPP:tRNA dimethylallyltransferase</shortName>
        <shortName evidence="10">DMATase</shortName>
    </alternativeName>
    <alternativeName>
        <fullName evidence="10">Isopentenyl-diphosphate:tRNA isopentenyltransferase</fullName>
        <shortName evidence="10">IPP transferase</shortName>
        <shortName evidence="10">IPPT</shortName>
        <shortName evidence="10">IPTase</shortName>
    </alternativeName>
</protein>
<dbReference type="PANTHER" id="PTHR11088:SF60">
    <property type="entry name" value="TRNA DIMETHYLALLYLTRANSFERASE"/>
    <property type="match status" value="1"/>
</dbReference>
<evidence type="ECO:0000256" key="3">
    <source>
        <dbReference type="ARBA" id="ARBA00005842"/>
    </source>
</evidence>
<feature type="binding site" evidence="10">
    <location>
        <begin position="20"/>
        <end position="25"/>
    </location>
    <ligand>
        <name>substrate</name>
    </ligand>
</feature>
<evidence type="ECO:0000256" key="5">
    <source>
        <dbReference type="ARBA" id="ARBA00022694"/>
    </source>
</evidence>
<dbReference type="GO" id="GO:0005524">
    <property type="term" value="F:ATP binding"/>
    <property type="evidence" value="ECO:0007669"/>
    <property type="project" value="UniProtKB-UniRule"/>
</dbReference>
<comment type="catalytic activity">
    <reaction evidence="9 10 11">
        <text>adenosine(37) in tRNA + dimethylallyl diphosphate = N(6)-dimethylallyladenosine(37) in tRNA + diphosphate</text>
        <dbReference type="Rhea" id="RHEA:26482"/>
        <dbReference type="Rhea" id="RHEA-COMP:10162"/>
        <dbReference type="Rhea" id="RHEA-COMP:10375"/>
        <dbReference type="ChEBI" id="CHEBI:33019"/>
        <dbReference type="ChEBI" id="CHEBI:57623"/>
        <dbReference type="ChEBI" id="CHEBI:74411"/>
        <dbReference type="ChEBI" id="CHEBI:74415"/>
        <dbReference type="EC" id="2.5.1.75"/>
    </reaction>
</comment>
<evidence type="ECO:0000256" key="12">
    <source>
        <dbReference type="RuleBase" id="RU003784"/>
    </source>
</evidence>
<dbReference type="SUPFAM" id="SSF52540">
    <property type="entry name" value="P-loop containing nucleoside triphosphate hydrolases"/>
    <property type="match status" value="1"/>
</dbReference>
<feature type="binding site" evidence="10">
    <location>
        <begin position="18"/>
        <end position="25"/>
    </location>
    <ligand>
        <name>ATP</name>
        <dbReference type="ChEBI" id="CHEBI:30616"/>
    </ligand>
</feature>
<dbReference type="GO" id="GO:0006400">
    <property type="term" value="P:tRNA modification"/>
    <property type="evidence" value="ECO:0007669"/>
    <property type="project" value="TreeGrafter"/>
</dbReference>
<reference evidence="14 15" key="1">
    <citation type="submission" date="2019-12" db="EMBL/GenBank/DDBJ databases">
        <title>Corynebacterium sp. nov., isolated from feces of the Anser Albifrons in China.</title>
        <authorList>
            <person name="Liu Q."/>
        </authorList>
    </citation>
    <scope>NUCLEOTIDE SEQUENCE [LARGE SCALE GENOMIC DNA]</scope>
    <source>
        <strain evidence="14 15">23H37-10</strain>
    </source>
</reference>
<evidence type="ECO:0000256" key="9">
    <source>
        <dbReference type="ARBA" id="ARBA00049563"/>
    </source>
</evidence>
<comment type="function">
    <text evidence="2 10 12">Catalyzes the transfer of a dimethylallyl group onto the adenine at position 37 in tRNAs that read codons beginning with uridine, leading to the formation of N6-(dimethylallyl)adenosine (i(6)A).</text>
</comment>
<dbReference type="InterPro" id="IPR039657">
    <property type="entry name" value="Dimethylallyltransferase"/>
</dbReference>
<comment type="caution">
    <text evidence="10">Lacks conserved residue(s) required for the propagation of feature annotation.</text>
</comment>
<comment type="subunit">
    <text evidence="10">Monomer.</text>
</comment>
<feature type="site" description="Interaction with substrate tRNA" evidence="10">
    <location>
        <position position="130"/>
    </location>
</feature>
<dbReference type="GO" id="GO:0052381">
    <property type="term" value="F:tRNA dimethylallyltransferase activity"/>
    <property type="evidence" value="ECO:0007669"/>
    <property type="project" value="UniProtKB-UniRule"/>
</dbReference>
<sequence length="310" mass="34423">MRSPDSKTLSPRPVAIIGPTGAGKSAASLAVARALEGEVINIDSMQLYRGMDIGTAKLTKAERGTVSHHLLDIWDVDQPASVAEYATAAVATVEDIASRNKKAIIVGGSMMYIQSLIDQWKFPPTDPDVRAKWEAELRRIGVEALHAHLATVDPEAARIIETKDPRRTVRALEVIELTGKPFAASQPPKDRPTRWGTTLIGLHAPAEWLNPRLEQRVNSMFDNGLVEEVQRLKHLGLTRTTTAGQAIGYAQVLDYLDGQLSLEEAKEQTIIGTRRYARRQRSWFRRDHRIHWVDASAEDMLTQVVELASQ</sequence>